<keyword evidence="5" id="KW-0378">Hydrolase</keyword>
<dbReference type="Proteomes" id="UP000626109">
    <property type="component" value="Unassembled WGS sequence"/>
</dbReference>
<name>A0A813KJT3_POLGL</name>
<evidence type="ECO:0000313" key="8">
    <source>
        <dbReference type="EMBL" id="CAE8709353.1"/>
    </source>
</evidence>
<comment type="cofactor">
    <cofactor evidence="1">
        <name>Zn(2+)</name>
        <dbReference type="ChEBI" id="CHEBI:29105"/>
    </cofactor>
</comment>
<dbReference type="PANTHER" id="PTHR43114">
    <property type="entry name" value="ADENINE DEAMINASE"/>
    <property type="match status" value="1"/>
</dbReference>
<evidence type="ECO:0000256" key="2">
    <source>
        <dbReference type="ARBA" id="ARBA00005058"/>
    </source>
</evidence>
<dbReference type="InterPro" id="IPR001365">
    <property type="entry name" value="A_deaminase_dom"/>
</dbReference>
<comment type="caution">
    <text evidence="8">The sequence shown here is derived from an EMBL/GenBank/DDBJ whole genome shotgun (WGS) entry which is preliminary data.</text>
</comment>
<feature type="domain" description="Adenosine deaminase" evidence="7">
    <location>
        <begin position="155"/>
        <end position="336"/>
    </location>
</feature>
<feature type="domain" description="Adenosine deaminase" evidence="7">
    <location>
        <begin position="1"/>
        <end position="123"/>
    </location>
</feature>
<dbReference type="AlphaFoldDB" id="A0A813KJT3"/>
<reference evidence="8" key="1">
    <citation type="submission" date="2021-02" db="EMBL/GenBank/DDBJ databases">
        <authorList>
            <person name="Dougan E. K."/>
            <person name="Rhodes N."/>
            <person name="Thang M."/>
            <person name="Chan C."/>
        </authorList>
    </citation>
    <scope>NUCLEOTIDE SEQUENCE</scope>
</reference>
<protein>
    <recommendedName>
        <fullName evidence="7">Adenosine deaminase domain-containing protein</fullName>
    </recommendedName>
</protein>
<dbReference type="Pfam" id="PF00962">
    <property type="entry name" value="A_deaminase"/>
    <property type="match status" value="2"/>
</dbReference>
<evidence type="ECO:0000259" key="7">
    <source>
        <dbReference type="Pfam" id="PF00962"/>
    </source>
</evidence>
<dbReference type="Gene3D" id="3.20.20.140">
    <property type="entry name" value="Metal-dependent hydrolases"/>
    <property type="match status" value="1"/>
</dbReference>
<dbReference type="GO" id="GO:0016814">
    <property type="term" value="F:hydrolase activity, acting on carbon-nitrogen (but not peptide) bonds, in cyclic amidines"/>
    <property type="evidence" value="ECO:0007669"/>
    <property type="project" value="UniProtKB-ARBA"/>
</dbReference>
<dbReference type="GO" id="GO:0019239">
    <property type="term" value="F:deaminase activity"/>
    <property type="evidence" value="ECO:0007669"/>
    <property type="project" value="InterPro"/>
</dbReference>
<keyword evidence="4" id="KW-0660">Purine salvage</keyword>
<keyword evidence="6" id="KW-0862">Zinc</keyword>
<dbReference type="GO" id="GO:0046872">
    <property type="term" value="F:metal ion binding"/>
    <property type="evidence" value="ECO:0007669"/>
    <property type="project" value="UniProtKB-KW"/>
</dbReference>
<organism evidence="8 9">
    <name type="scientific">Polarella glacialis</name>
    <name type="common">Dinoflagellate</name>
    <dbReference type="NCBI Taxonomy" id="89957"/>
    <lineage>
        <taxon>Eukaryota</taxon>
        <taxon>Sar</taxon>
        <taxon>Alveolata</taxon>
        <taxon>Dinophyceae</taxon>
        <taxon>Suessiales</taxon>
        <taxon>Suessiaceae</taxon>
        <taxon>Polarella</taxon>
    </lineage>
</organism>
<evidence type="ECO:0000256" key="4">
    <source>
        <dbReference type="ARBA" id="ARBA00022726"/>
    </source>
</evidence>
<dbReference type="UniPathway" id="UPA00606"/>
<evidence type="ECO:0000256" key="3">
    <source>
        <dbReference type="ARBA" id="ARBA00022723"/>
    </source>
</evidence>
<dbReference type="InterPro" id="IPR006330">
    <property type="entry name" value="Ado/ade_deaminase"/>
</dbReference>
<dbReference type="PANTHER" id="PTHR43114:SF6">
    <property type="entry name" value="ADENINE DEAMINASE"/>
    <property type="match status" value="1"/>
</dbReference>
<keyword evidence="3" id="KW-0479">Metal-binding</keyword>
<proteinExistence type="predicted"/>
<dbReference type="EMBL" id="CAJNNW010031834">
    <property type="protein sequence ID" value="CAE8709353.1"/>
    <property type="molecule type" value="Genomic_DNA"/>
</dbReference>
<dbReference type="SUPFAM" id="SSF51556">
    <property type="entry name" value="Metallo-dependent hydrolases"/>
    <property type="match status" value="1"/>
</dbReference>
<evidence type="ECO:0000313" key="9">
    <source>
        <dbReference type="Proteomes" id="UP000626109"/>
    </source>
</evidence>
<evidence type="ECO:0000256" key="1">
    <source>
        <dbReference type="ARBA" id="ARBA00001947"/>
    </source>
</evidence>
<accession>A0A813KJT3</accession>
<evidence type="ECO:0000256" key="6">
    <source>
        <dbReference type="ARBA" id="ARBA00022833"/>
    </source>
</evidence>
<dbReference type="GO" id="GO:0006166">
    <property type="term" value="P:purine ribonucleoside salvage"/>
    <property type="evidence" value="ECO:0007669"/>
    <property type="project" value="UniProtKB-KW"/>
</dbReference>
<dbReference type="InterPro" id="IPR032466">
    <property type="entry name" value="Metal_Hydrolase"/>
</dbReference>
<sequence length="340" mass="36229">MRPETLTELCAKHGIERPADTRGKQFSDFGPFAACYMAVCECLREESDLKRLVMEVAQDAKSSGACWVEPALSIELYCHRFGGLESTLQLLLEAAIAAEAETGVGMGFIVAAERHLTPDTALQLAQKVRSFVLGDKAWLPYTPELREGEGKAEPSRRRGIVGFGLHSAEPGNPPEPFLEAMRVACDAETGLLALPHAGELPPCPGGGPASVRFCVEVMGAPRIAHGVLAIEDPALVAELAAKGICLDVCPSSNLLLKAVPSMAAHPLPDLLRAGVPCTINSDDPLLFGPNLLEEFETCRAQLGLSDEELAGCAATSWRYSCAPEELKRSALLAVDAWLAS</sequence>
<gene>
    <name evidence="8" type="ORF">PGLA2088_LOCUS35411</name>
</gene>
<evidence type="ECO:0000256" key="5">
    <source>
        <dbReference type="ARBA" id="ARBA00022801"/>
    </source>
</evidence>
<comment type="pathway">
    <text evidence="2">Purine metabolism; purine nucleoside salvage.</text>
</comment>